<evidence type="ECO:0000256" key="11">
    <source>
        <dbReference type="RuleBase" id="RU004181"/>
    </source>
</evidence>
<organism evidence="12 13">
    <name type="scientific">Spirilliplanes yamanashiensis</name>
    <dbReference type="NCBI Taxonomy" id="42233"/>
    <lineage>
        <taxon>Bacteria</taxon>
        <taxon>Bacillati</taxon>
        <taxon>Actinomycetota</taxon>
        <taxon>Actinomycetes</taxon>
        <taxon>Micromonosporales</taxon>
        <taxon>Micromonosporaceae</taxon>
        <taxon>Spirilliplanes</taxon>
    </lineage>
</organism>
<dbReference type="GO" id="GO:0005886">
    <property type="term" value="C:plasma membrane"/>
    <property type="evidence" value="ECO:0007669"/>
    <property type="project" value="UniProtKB-SubCell"/>
</dbReference>
<dbReference type="UniPathway" id="UPA00665"/>
<dbReference type="PROSITE" id="PS00855">
    <property type="entry name" value="SPASE_II"/>
    <property type="match status" value="1"/>
</dbReference>
<evidence type="ECO:0000256" key="4">
    <source>
        <dbReference type="ARBA" id="ARBA00022692"/>
    </source>
</evidence>
<feature type="transmembrane region" description="Helical" evidence="9">
    <location>
        <begin position="135"/>
        <end position="155"/>
    </location>
</feature>
<dbReference type="InterPro" id="IPR001872">
    <property type="entry name" value="Peptidase_A8"/>
</dbReference>
<feature type="transmembrane region" description="Helical" evidence="9">
    <location>
        <begin position="20"/>
        <end position="40"/>
    </location>
</feature>
<dbReference type="PRINTS" id="PR00781">
    <property type="entry name" value="LIPOSIGPTASE"/>
</dbReference>
<feature type="active site" evidence="9">
    <location>
        <position position="129"/>
    </location>
</feature>
<dbReference type="Pfam" id="PF01252">
    <property type="entry name" value="Peptidase_A8"/>
    <property type="match status" value="1"/>
</dbReference>
<comment type="pathway">
    <text evidence="9">Protein modification; lipoprotein biosynthesis (signal peptide cleavage).</text>
</comment>
<evidence type="ECO:0000313" key="13">
    <source>
        <dbReference type="Proteomes" id="UP000652013"/>
    </source>
</evidence>
<evidence type="ECO:0000256" key="9">
    <source>
        <dbReference type="HAMAP-Rule" id="MF_00161"/>
    </source>
</evidence>
<proteinExistence type="inferred from homology"/>
<evidence type="ECO:0000313" key="12">
    <source>
        <dbReference type="EMBL" id="GIJ06586.1"/>
    </source>
</evidence>
<reference evidence="12" key="1">
    <citation type="submission" date="2021-01" db="EMBL/GenBank/DDBJ databases">
        <title>Whole genome shotgun sequence of Spirilliplanes yamanashiensis NBRC 15828.</title>
        <authorList>
            <person name="Komaki H."/>
            <person name="Tamura T."/>
        </authorList>
    </citation>
    <scope>NUCLEOTIDE SEQUENCE</scope>
    <source>
        <strain evidence="12">NBRC 15828</strain>
    </source>
</reference>
<keyword evidence="8 9" id="KW-0472">Membrane</keyword>
<keyword evidence="2 9" id="KW-1003">Cell membrane</keyword>
<keyword evidence="6 9" id="KW-0378">Hydrolase</keyword>
<feature type="transmembrane region" description="Helical" evidence="9">
    <location>
        <begin position="75"/>
        <end position="93"/>
    </location>
</feature>
<comment type="caution">
    <text evidence="12">The sequence shown here is derived from an EMBL/GenBank/DDBJ whole genome shotgun (WGS) entry which is preliminary data.</text>
</comment>
<keyword evidence="4 9" id="KW-0812">Transmembrane</keyword>
<dbReference type="GO" id="GO:0006508">
    <property type="term" value="P:proteolysis"/>
    <property type="evidence" value="ECO:0007669"/>
    <property type="project" value="UniProtKB-KW"/>
</dbReference>
<feature type="active site" evidence="9">
    <location>
        <position position="143"/>
    </location>
</feature>
<dbReference type="NCBIfam" id="TIGR00077">
    <property type="entry name" value="lspA"/>
    <property type="match status" value="1"/>
</dbReference>
<evidence type="ECO:0000256" key="3">
    <source>
        <dbReference type="ARBA" id="ARBA00022670"/>
    </source>
</evidence>
<dbReference type="PROSITE" id="PS51318">
    <property type="entry name" value="TAT"/>
    <property type="match status" value="1"/>
</dbReference>
<comment type="similarity">
    <text evidence="1 9 11">Belongs to the peptidase A8 family.</text>
</comment>
<name>A0A8J3YD51_9ACTN</name>
<comment type="function">
    <text evidence="9 10">This protein specifically catalyzes the removal of signal peptides from prolipoproteins.</text>
</comment>
<evidence type="ECO:0000256" key="10">
    <source>
        <dbReference type="RuleBase" id="RU000594"/>
    </source>
</evidence>
<sequence length="173" mass="18008">MTTTEPNARQAPRRVWLRRASMAGIAAGVVAADLGVKAAAETFLAGDGVRLGPLWLHLSFNPGAAFSLGADGPAWLVPALAALVVAGVGIYAWRAGPAASRLTRAALAMLFGGGLANLVDRIGDRVVTDYLDLGWWPSFNLADAALCIAVTVLVVTSFRGTDGDRHADDVAER</sequence>
<dbReference type="HAMAP" id="MF_00161">
    <property type="entry name" value="LspA"/>
    <property type="match status" value="1"/>
</dbReference>
<feature type="transmembrane region" description="Helical" evidence="9">
    <location>
        <begin position="105"/>
        <end position="123"/>
    </location>
</feature>
<accession>A0A8J3YD51</accession>
<keyword evidence="7 9" id="KW-1133">Transmembrane helix</keyword>
<evidence type="ECO:0000256" key="7">
    <source>
        <dbReference type="ARBA" id="ARBA00022989"/>
    </source>
</evidence>
<evidence type="ECO:0000256" key="6">
    <source>
        <dbReference type="ARBA" id="ARBA00022801"/>
    </source>
</evidence>
<gene>
    <name evidence="9" type="primary">lspA</name>
    <name evidence="12" type="ORF">Sya03_59380</name>
</gene>
<evidence type="ECO:0000256" key="2">
    <source>
        <dbReference type="ARBA" id="ARBA00022475"/>
    </source>
</evidence>
<dbReference type="EMBL" id="BOOY01000043">
    <property type="protein sequence ID" value="GIJ06586.1"/>
    <property type="molecule type" value="Genomic_DNA"/>
</dbReference>
<evidence type="ECO:0000256" key="1">
    <source>
        <dbReference type="ARBA" id="ARBA00006139"/>
    </source>
</evidence>
<dbReference type="GO" id="GO:0004190">
    <property type="term" value="F:aspartic-type endopeptidase activity"/>
    <property type="evidence" value="ECO:0007669"/>
    <property type="project" value="UniProtKB-UniRule"/>
</dbReference>
<dbReference type="PANTHER" id="PTHR33695">
    <property type="entry name" value="LIPOPROTEIN SIGNAL PEPTIDASE"/>
    <property type="match status" value="1"/>
</dbReference>
<evidence type="ECO:0000256" key="5">
    <source>
        <dbReference type="ARBA" id="ARBA00022750"/>
    </source>
</evidence>
<keyword evidence="3 9" id="KW-0645">Protease</keyword>
<evidence type="ECO:0000256" key="8">
    <source>
        <dbReference type="ARBA" id="ARBA00023136"/>
    </source>
</evidence>
<dbReference type="Proteomes" id="UP000652013">
    <property type="component" value="Unassembled WGS sequence"/>
</dbReference>
<keyword evidence="5 9" id="KW-0064">Aspartyl protease</keyword>
<dbReference type="InterPro" id="IPR006311">
    <property type="entry name" value="TAT_signal"/>
</dbReference>
<dbReference type="EC" id="3.4.23.36" evidence="9"/>
<dbReference type="AlphaFoldDB" id="A0A8J3YD51"/>
<keyword evidence="13" id="KW-1185">Reference proteome</keyword>
<dbReference type="PANTHER" id="PTHR33695:SF1">
    <property type="entry name" value="LIPOPROTEIN SIGNAL PEPTIDASE"/>
    <property type="match status" value="1"/>
</dbReference>
<protein>
    <recommendedName>
        <fullName evidence="9">Lipoprotein signal peptidase</fullName>
        <ecNumber evidence="9">3.4.23.36</ecNumber>
    </recommendedName>
    <alternativeName>
        <fullName evidence="9">Prolipoprotein signal peptidase</fullName>
    </alternativeName>
    <alternativeName>
        <fullName evidence="9">Signal peptidase II</fullName>
        <shortName evidence="9">SPase II</shortName>
    </alternativeName>
</protein>
<comment type="subcellular location">
    <subcellularLocation>
        <location evidence="9">Cell membrane</location>
        <topology evidence="9">Multi-pass membrane protein</topology>
    </subcellularLocation>
</comment>
<dbReference type="RefSeq" id="WP_203941754.1">
    <property type="nucleotide sequence ID" value="NZ_BAAAGJ010000001.1"/>
</dbReference>
<comment type="catalytic activity">
    <reaction evidence="9 10">
        <text>Release of signal peptides from bacterial membrane prolipoproteins. Hydrolyzes -Xaa-Yaa-Zaa-|-(S,diacylglyceryl)Cys-, in which Xaa is hydrophobic (preferably Leu), and Yaa (Ala or Ser) and Zaa (Gly or Ala) have small, neutral side chains.</text>
        <dbReference type="EC" id="3.4.23.36"/>
    </reaction>
</comment>